<keyword evidence="3 4" id="KW-0560">Oxidoreductase</keyword>
<evidence type="ECO:0000256" key="2">
    <source>
        <dbReference type="ARBA" id="ARBA00022746"/>
    </source>
</evidence>
<accession>A0ABT7DMM4</accession>
<reference evidence="6 7" key="1">
    <citation type="submission" date="2023-05" db="EMBL/GenBank/DDBJ databases">
        <title>Gordonibacter KGMB12511T sp. nov., isolated from faeces of healthy Korean.</title>
        <authorList>
            <person name="Kim H.S."/>
            <person name="Kim J.-S."/>
            <person name="Suh M.K."/>
            <person name="Eom M.K."/>
            <person name="Do H.E."/>
            <person name="Lee J.-S."/>
        </authorList>
    </citation>
    <scope>NUCLEOTIDE SEQUENCE [LARGE SCALE GENOMIC DNA]</scope>
    <source>
        <strain evidence="6 7">KGMB12511</strain>
    </source>
</reference>
<evidence type="ECO:0000256" key="3">
    <source>
        <dbReference type="ARBA" id="ARBA00023002"/>
    </source>
</evidence>
<proteinExistence type="inferred from homology"/>
<evidence type="ECO:0000259" key="5">
    <source>
        <dbReference type="Pfam" id="PF01593"/>
    </source>
</evidence>
<name>A0ABT7DMM4_9ACTN</name>
<dbReference type="Gene3D" id="3.50.50.60">
    <property type="entry name" value="FAD/NAD(P)-binding domain"/>
    <property type="match status" value="2"/>
</dbReference>
<dbReference type="GO" id="GO:0016491">
    <property type="term" value="F:oxidoreductase activity"/>
    <property type="evidence" value="ECO:0007669"/>
    <property type="project" value="UniProtKB-KW"/>
</dbReference>
<feature type="domain" description="Amine oxidase" evidence="5">
    <location>
        <begin position="12"/>
        <end position="491"/>
    </location>
</feature>
<comment type="pathway">
    <text evidence="1 4">Carotenoid biosynthesis.</text>
</comment>
<keyword evidence="2 4" id="KW-0125">Carotenoid biosynthesis</keyword>
<dbReference type="EC" id="1.-.-.-" evidence="6"/>
<dbReference type="PANTHER" id="PTHR43734">
    <property type="entry name" value="PHYTOENE DESATURASE"/>
    <property type="match status" value="1"/>
</dbReference>
<dbReference type="SUPFAM" id="SSF51905">
    <property type="entry name" value="FAD/NAD(P)-binding domain"/>
    <property type="match status" value="1"/>
</dbReference>
<dbReference type="PANTHER" id="PTHR43734:SF1">
    <property type="entry name" value="PHYTOENE DESATURASE"/>
    <property type="match status" value="1"/>
</dbReference>
<dbReference type="RefSeq" id="WP_283832129.1">
    <property type="nucleotide sequence ID" value="NZ_JASJEU010000014.1"/>
</dbReference>
<protein>
    <submittedName>
        <fullName evidence="6">Phytoene desaturase family protein</fullName>
        <ecNumber evidence="6">1.-.-.-</ecNumber>
    </submittedName>
</protein>
<keyword evidence="7" id="KW-1185">Reference proteome</keyword>
<evidence type="ECO:0000313" key="7">
    <source>
        <dbReference type="Proteomes" id="UP001232750"/>
    </source>
</evidence>
<dbReference type="PRINTS" id="PR00419">
    <property type="entry name" value="ADXRDTASE"/>
</dbReference>
<dbReference type="EMBL" id="JASJEU010000014">
    <property type="protein sequence ID" value="MDJ1650788.1"/>
    <property type="molecule type" value="Genomic_DNA"/>
</dbReference>
<dbReference type="InterPro" id="IPR036188">
    <property type="entry name" value="FAD/NAD-bd_sf"/>
</dbReference>
<comment type="caution">
    <text evidence="6">The sequence shown here is derived from an EMBL/GenBank/DDBJ whole genome shotgun (WGS) entry which is preliminary data.</text>
</comment>
<gene>
    <name evidence="6" type="primary">crtI</name>
    <name evidence="6" type="ORF">QNJ86_08235</name>
</gene>
<dbReference type="InterPro" id="IPR002937">
    <property type="entry name" value="Amino_oxidase"/>
</dbReference>
<dbReference type="InterPro" id="IPR014105">
    <property type="entry name" value="Carotenoid/retinoid_OxRdtase"/>
</dbReference>
<dbReference type="Proteomes" id="UP001232750">
    <property type="component" value="Unassembled WGS sequence"/>
</dbReference>
<dbReference type="NCBIfam" id="TIGR02734">
    <property type="entry name" value="crtI_fam"/>
    <property type="match status" value="1"/>
</dbReference>
<dbReference type="Pfam" id="PF01593">
    <property type="entry name" value="Amino_oxidase"/>
    <property type="match status" value="1"/>
</dbReference>
<organism evidence="6 7">
    <name type="scientific">Gordonibacter faecis</name>
    <dbReference type="NCBI Taxonomy" id="3047475"/>
    <lineage>
        <taxon>Bacteria</taxon>
        <taxon>Bacillati</taxon>
        <taxon>Actinomycetota</taxon>
        <taxon>Coriobacteriia</taxon>
        <taxon>Eggerthellales</taxon>
        <taxon>Eggerthellaceae</taxon>
        <taxon>Gordonibacter</taxon>
    </lineage>
</organism>
<sequence length="554" mass="61103">MERVIVVGAGVGGLAAAVRLQNAGYQVTLYEKEPLVGGKMNRIEEDGFTFDVGPTIVMMPELYREVFELAGRDPDDYIPLTKVEPLMDISFGPDERVRLSNDLADLTSTLEGVSEADAQGYFTYLAKLYGRYRVAKDNFLQRSFRKPTDFYNPKSLVAGLRLHTLGDAYSSVSRYVKDDRLRKALAFQTLYIGISPYEGPSLYMIIPLIELLYGVWYMPGGMYALAEGLRRLFVELGGEVHTSTPVERIVIVDGRARGVMVKGELRLADAVVCNADFPYAMKELVADERTRGKYTPEKIDAMDYSCSCFILYLGLDKRYPAESVHSIRFAPDFRKNLDDIFEDGRFPDDPSFYCYAPCSLDDSLAPEGMQTLYVLVPVPPLAEGGPAWSPDEVARYREQVLDLVESETVYEDVRNHIVCERIYTPRDFEGRFNACRGATFGLRPTLKQSNYWRPHNKADHCEGLYFCGSSVHPGAGVPIVLLSARLAAEELMTDDGAHASQVRAVAAERAVIAARGEAAERGMAAEELAAESVVAAGVAGVETAVAAGGEGGSR</sequence>
<evidence type="ECO:0000256" key="1">
    <source>
        <dbReference type="ARBA" id="ARBA00004829"/>
    </source>
</evidence>
<evidence type="ECO:0000256" key="4">
    <source>
        <dbReference type="RuleBase" id="RU362075"/>
    </source>
</evidence>
<evidence type="ECO:0000313" key="6">
    <source>
        <dbReference type="EMBL" id="MDJ1650788.1"/>
    </source>
</evidence>
<comment type="similarity">
    <text evidence="4">Belongs to the carotenoid/retinoid oxidoreductase family.</text>
</comment>